<dbReference type="EMBL" id="JABEQP010000004">
    <property type="protein sequence ID" value="MBB2197311.1"/>
    <property type="molecule type" value="Genomic_DNA"/>
</dbReference>
<reference evidence="2 3" key="1">
    <citation type="submission" date="2020-04" db="EMBL/GenBank/DDBJ databases">
        <title>Description of novel Gluconacetobacter.</title>
        <authorList>
            <person name="Sombolestani A."/>
        </authorList>
    </citation>
    <scope>NUCLEOTIDE SEQUENCE [LARGE SCALE GENOMIC DNA]</scope>
    <source>
        <strain evidence="2 3">LMG 22058</strain>
    </source>
</reference>
<name>A0A7W4JYZ1_9PROT</name>
<evidence type="ECO:0000256" key="1">
    <source>
        <dbReference type="SAM" id="SignalP"/>
    </source>
</evidence>
<dbReference type="Proteomes" id="UP000530320">
    <property type="component" value="Unassembled WGS sequence"/>
</dbReference>
<comment type="caution">
    <text evidence="2">The sequence shown here is derived from an EMBL/GenBank/DDBJ whole genome shotgun (WGS) entry which is preliminary data.</text>
</comment>
<feature type="chain" id="PRO_5031566092" evidence="1">
    <location>
        <begin position="23"/>
        <end position="498"/>
    </location>
</feature>
<accession>A0A7W4JYZ1</accession>
<dbReference type="RefSeq" id="WP_183008771.1">
    <property type="nucleotide sequence ID" value="NZ_JABEQP010000004.1"/>
</dbReference>
<sequence>MRVLDRMALLSGVLLCPAAATAQTVTMKQVANAAFGAIQPSLVNVPFGVAGLDAGGDVTAPVKAPSVTSAGPISANSYISGIYHLVPDTLIQAADGGDDALALNRAATQCRNQLAIRCELDLLPRIYHLNSGVNLAEAQIILHGMGIQERMPALTGGVPVTPWAGTWLQVSSTGFAPVTLGGYGGGNTVVENLGIYEIQPTPPSSGTWAPAAYGPFFSSHNGGMTVRYHDIFMLGITQGIYSDGDQRVMIDNIQGQTFQYMASIHHDYDVATVHDVHLWTFWSDSAAVVQYQQSTNDALVLGRVDGGMIDHIFSFGTRSGIRLTNDGDENSNEPGGPPTKIWVGSLSCDFTYACIIADSAAAQFDVSVGYMNTQGQRFGASPAVPISGASAFILQGYGNLNIHELYTQFTDGAVGQLLNQAQSSNVSIGALRVDPSTMQPNSFLFGGYQPSSGQDTITLATRPLIIGTAPTGFTVFQTGSGLNVVWPQVATVASGTAP</sequence>
<keyword evidence="1" id="KW-0732">Signal</keyword>
<organism evidence="2 3">
    <name type="scientific">Gluconacetobacter dulcium</name>
    <dbReference type="NCBI Taxonomy" id="2729096"/>
    <lineage>
        <taxon>Bacteria</taxon>
        <taxon>Pseudomonadati</taxon>
        <taxon>Pseudomonadota</taxon>
        <taxon>Alphaproteobacteria</taxon>
        <taxon>Acetobacterales</taxon>
        <taxon>Acetobacteraceae</taxon>
        <taxon>Gluconacetobacter</taxon>
    </lineage>
</organism>
<dbReference type="AlphaFoldDB" id="A0A7W4JYZ1"/>
<protein>
    <submittedName>
        <fullName evidence="2">Uncharacterized protein</fullName>
    </submittedName>
</protein>
<proteinExistence type="predicted"/>
<feature type="signal peptide" evidence="1">
    <location>
        <begin position="1"/>
        <end position="22"/>
    </location>
</feature>
<evidence type="ECO:0000313" key="2">
    <source>
        <dbReference type="EMBL" id="MBB2197311.1"/>
    </source>
</evidence>
<gene>
    <name evidence="2" type="ORF">HLH44_07540</name>
</gene>
<evidence type="ECO:0000313" key="3">
    <source>
        <dbReference type="Proteomes" id="UP000530320"/>
    </source>
</evidence>